<reference evidence="3" key="1">
    <citation type="submission" date="2020-01" db="EMBL/GenBank/DDBJ databases">
        <authorList>
            <person name="Yang Y."/>
            <person name="Kwon Y.M."/>
        </authorList>
    </citation>
    <scope>NUCLEOTIDE SEQUENCE</scope>
    <source>
        <strain evidence="3">PG104</strain>
    </source>
</reference>
<dbReference type="AlphaFoldDB" id="A0A8J8SLG9"/>
<accession>A0A8J8SLG9</accession>
<evidence type="ECO:0000313" key="3">
    <source>
        <dbReference type="EMBL" id="QUS36356.1"/>
    </source>
</evidence>
<dbReference type="Gene3D" id="1.10.260.40">
    <property type="entry name" value="lambda repressor-like DNA-binding domains"/>
    <property type="match status" value="1"/>
</dbReference>
<dbReference type="InterPro" id="IPR011051">
    <property type="entry name" value="RmlC_Cupin_sf"/>
</dbReference>
<evidence type="ECO:0000313" key="4">
    <source>
        <dbReference type="Proteomes" id="UP000679284"/>
    </source>
</evidence>
<dbReference type="GO" id="GO:0003700">
    <property type="term" value="F:DNA-binding transcription factor activity"/>
    <property type="evidence" value="ECO:0007669"/>
    <property type="project" value="TreeGrafter"/>
</dbReference>
<organism evidence="3 4">
    <name type="scientific">Falsirhodobacter algicola</name>
    <dbReference type="NCBI Taxonomy" id="2692330"/>
    <lineage>
        <taxon>Bacteria</taxon>
        <taxon>Pseudomonadati</taxon>
        <taxon>Pseudomonadota</taxon>
        <taxon>Alphaproteobacteria</taxon>
        <taxon>Rhodobacterales</taxon>
        <taxon>Paracoccaceae</taxon>
        <taxon>Falsirhodobacter</taxon>
    </lineage>
</organism>
<keyword evidence="1" id="KW-0238">DNA-binding</keyword>
<feature type="domain" description="HTH cro/C1-type" evidence="2">
    <location>
        <begin position="13"/>
        <end position="67"/>
    </location>
</feature>
<dbReference type="Gene3D" id="2.60.120.10">
    <property type="entry name" value="Jelly Rolls"/>
    <property type="match status" value="1"/>
</dbReference>
<dbReference type="SUPFAM" id="SSF51182">
    <property type="entry name" value="RmlC-like cupins"/>
    <property type="match status" value="1"/>
</dbReference>
<dbReference type="PANTHER" id="PTHR46797">
    <property type="entry name" value="HTH-TYPE TRANSCRIPTIONAL REGULATOR"/>
    <property type="match status" value="1"/>
</dbReference>
<dbReference type="GO" id="GO:0003677">
    <property type="term" value="F:DNA binding"/>
    <property type="evidence" value="ECO:0007669"/>
    <property type="project" value="UniProtKB-KW"/>
</dbReference>
<gene>
    <name evidence="3" type="ORF">GR316_08800</name>
</gene>
<dbReference type="PROSITE" id="PS50943">
    <property type="entry name" value="HTH_CROC1"/>
    <property type="match status" value="1"/>
</dbReference>
<dbReference type="Proteomes" id="UP000679284">
    <property type="component" value="Chromosome"/>
</dbReference>
<dbReference type="SMART" id="SM00530">
    <property type="entry name" value="HTH_XRE"/>
    <property type="match status" value="1"/>
</dbReference>
<proteinExistence type="predicted"/>
<evidence type="ECO:0000259" key="2">
    <source>
        <dbReference type="PROSITE" id="PS50943"/>
    </source>
</evidence>
<dbReference type="InterPro" id="IPR001387">
    <property type="entry name" value="Cro/C1-type_HTH"/>
</dbReference>
<evidence type="ECO:0000256" key="1">
    <source>
        <dbReference type="ARBA" id="ARBA00023125"/>
    </source>
</evidence>
<dbReference type="CDD" id="cd00093">
    <property type="entry name" value="HTH_XRE"/>
    <property type="match status" value="1"/>
</dbReference>
<dbReference type="RefSeq" id="WP_211783577.1">
    <property type="nucleotide sequence ID" value="NZ_CP047289.1"/>
</dbReference>
<dbReference type="CDD" id="cd02209">
    <property type="entry name" value="cupin_XRE_C"/>
    <property type="match status" value="1"/>
</dbReference>
<dbReference type="KEGG" id="fap:GR316_08800"/>
<dbReference type="InterPro" id="IPR010982">
    <property type="entry name" value="Lambda_DNA-bd_dom_sf"/>
</dbReference>
<dbReference type="InterPro" id="IPR014710">
    <property type="entry name" value="RmlC-like_jellyroll"/>
</dbReference>
<dbReference type="Pfam" id="PF01381">
    <property type="entry name" value="HTH_3"/>
    <property type="match status" value="1"/>
</dbReference>
<dbReference type="PANTHER" id="PTHR46797:SF10">
    <property type="entry name" value="BLR1115 PROTEIN"/>
    <property type="match status" value="1"/>
</dbReference>
<dbReference type="EMBL" id="CP047289">
    <property type="protein sequence ID" value="QUS36356.1"/>
    <property type="molecule type" value="Genomic_DNA"/>
</dbReference>
<dbReference type="SUPFAM" id="SSF47413">
    <property type="entry name" value="lambda repressor-like DNA-binding domains"/>
    <property type="match status" value="1"/>
</dbReference>
<dbReference type="InterPro" id="IPR050807">
    <property type="entry name" value="TransReg_Diox_bact_type"/>
</dbReference>
<dbReference type="GO" id="GO:0005829">
    <property type="term" value="C:cytosol"/>
    <property type="evidence" value="ECO:0007669"/>
    <property type="project" value="TreeGrafter"/>
</dbReference>
<name>A0A8J8SLG9_9RHOB</name>
<sequence>MIDTVDQRLGARVRIEREMRGWSLTDLAERSGVSRAMIHKVERGGASPTATLLARLAGAFDISMSTLMVRAEMQEGQILRHADQPVWEDPLTGYTRRHVSPKSAAPLDLVSVEFPPGREAHFPAAVYMDGQHLVWVLDGALVFIEGQVRHEMAAGDCLALGPPSDCIFRNETERPCRYAVVVLRGAGAAP</sequence>
<keyword evidence="4" id="KW-1185">Reference proteome</keyword>
<protein>
    <submittedName>
        <fullName evidence="3">Helix-turn-helix domain-containing protein</fullName>
    </submittedName>
</protein>